<dbReference type="Proteomes" id="UP000266906">
    <property type="component" value="Unassembled WGS sequence"/>
</dbReference>
<evidence type="ECO:0000313" key="4">
    <source>
        <dbReference type="Proteomes" id="UP000266906"/>
    </source>
</evidence>
<evidence type="ECO:0000256" key="1">
    <source>
        <dbReference type="SAM" id="MobiDB-lite"/>
    </source>
</evidence>
<evidence type="ECO:0000313" key="3">
    <source>
        <dbReference type="EMBL" id="RPE34472.1"/>
    </source>
</evidence>
<keyword evidence="2" id="KW-1133">Transmembrane helix</keyword>
<dbReference type="EMBL" id="RKQG01000001">
    <property type="protein sequence ID" value="RPE34472.1"/>
    <property type="molecule type" value="Genomic_DNA"/>
</dbReference>
<name>A0A3N4RM16_9ACTN</name>
<dbReference type="RefSeq" id="WP_123818286.1">
    <property type="nucleotide sequence ID" value="NZ_RKQG01000001.1"/>
</dbReference>
<reference evidence="3 4" key="1">
    <citation type="submission" date="2018-11" db="EMBL/GenBank/DDBJ databases">
        <title>Sequencing the genomes of 1000 actinobacteria strains.</title>
        <authorList>
            <person name="Klenk H.-P."/>
        </authorList>
    </citation>
    <scope>NUCLEOTIDE SEQUENCE [LARGE SCALE GENOMIC DNA]</scope>
    <source>
        <strain evidence="3 4">DSM 44781</strain>
    </source>
</reference>
<organism evidence="3 4">
    <name type="scientific">Kitasatospora cineracea</name>
    <dbReference type="NCBI Taxonomy" id="88074"/>
    <lineage>
        <taxon>Bacteria</taxon>
        <taxon>Bacillati</taxon>
        <taxon>Actinomycetota</taxon>
        <taxon>Actinomycetes</taxon>
        <taxon>Kitasatosporales</taxon>
        <taxon>Streptomycetaceae</taxon>
        <taxon>Kitasatospora</taxon>
    </lineage>
</organism>
<keyword evidence="2" id="KW-0812">Transmembrane</keyword>
<proteinExistence type="predicted"/>
<keyword evidence="2" id="KW-0472">Membrane</keyword>
<keyword evidence="4" id="KW-1185">Reference proteome</keyword>
<feature type="transmembrane region" description="Helical" evidence="2">
    <location>
        <begin position="46"/>
        <end position="65"/>
    </location>
</feature>
<sequence length="362" mass="37074">MSGEGEELSVRMARYVAVEEAAAPPSRVDPALAVLRGRAVLRRRRWTVVAAAAAVVLSAGSFAVLGPGGGADPAGIRVSRQGASPSGGISAPPVTRRTVLTAPARFGWLPDSVTAVEYHSGAGGSDVVAEVGAAGSAGWGQFVLTAFPEGVTPDVDPLIGTGDGQRIAAPPVNGQEAYWVSSSDPAFAARMDLLRFRGADGIWYQLDSSGLAEADRQSVPLRIAAGVVVGRYAPAMPLALSSLPADTVVTRASLRRTVNGQDLWRAEVGLQQHGSHDVTVSAEPGGGDAYVPPNSQSTGEAVPPGSVAPMPDQAACSSGGGVRRCVREVQPGSDADASLTVWLDRVVSRGTDDAGWSVDVLP</sequence>
<gene>
    <name evidence="3" type="ORF">EDD38_2787</name>
</gene>
<evidence type="ECO:0000256" key="2">
    <source>
        <dbReference type="SAM" id="Phobius"/>
    </source>
</evidence>
<dbReference type="AlphaFoldDB" id="A0A3N4RM16"/>
<accession>A0A3N4RM16</accession>
<protein>
    <submittedName>
        <fullName evidence="3">Uncharacterized protein</fullName>
    </submittedName>
</protein>
<feature type="region of interest" description="Disordered" evidence="1">
    <location>
        <begin position="293"/>
        <end position="318"/>
    </location>
</feature>
<comment type="caution">
    <text evidence="3">The sequence shown here is derived from an EMBL/GenBank/DDBJ whole genome shotgun (WGS) entry which is preliminary data.</text>
</comment>